<dbReference type="OrthoDB" id="9787225at2"/>
<evidence type="ECO:0000313" key="13">
    <source>
        <dbReference type="Proteomes" id="UP000245252"/>
    </source>
</evidence>
<dbReference type="GO" id="GO:0071555">
    <property type="term" value="P:cell wall organization"/>
    <property type="evidence" value="ECO:0007669"/>
    <property type="project" value="UniProtKB-UniRule"/>
</dbReference>
<dbReference type="GO" id="GO:0005576">
    <property type="term" value="C:extracellular region"/>
    <property type="evidence" value="ECO:0007669"/>
    <property type="project" value="TreeGrafter"/>
</dbReference>
<dbReference type="AlphaFoldDB" id="A0A2U2DTI8"/>
<evidence type="ECO:0000259" key="11">
    <source>
        <dbReference type="PROSITE" id="PS52029"/>
    </source>
</evidence>
<evidence type="ECO:0000256" key="6">
    <source>
        <dbReference type="ARBA" id="ARBA00022960"/>
    </source>
</evidence>
<keyword evidence="3" id="KW-0328">Glycosyltransferase</keyword>
<dbReference type="UniPathway" id="UPA00219"/>
<keyword evidence="8 9" id="KW-0961">Cell wall biogenesis/degradation</keyword>
<evidence type="ECO:0000256" key="10">
    <source>
        <dbReference type="SAM" id="SignalP"/>
    </source>
</evidence>
<evidence type="ECO:0000313" key="12">
    <source>
        <dbReference type="EMBL" id="PWE56616.1"/>
    </source>
</evidence>
<keyword evidence="10" id="KW-0732">Signal</keyword>
<dbReference type="PROSITE" id="PS52029">
    <property type="entry name" value="LD_TPASE"/>
    <property type="match status" value="1"/>
</dbReference>
<feature type="active site" description="Nucleophile" evidence="9">
    <location>
        <position position="193"/>
    </location>
</feature>
<evidence type="ECO:0000256" key="5">
    <source>
        <dbReference type="ARBA" id="ARBA00022801"/>
    </source>
</evidence>
<keyword evidence="4" id="KW-0808">Transferase</keyword>
<dbReference type="GO" id="GO:0016757">
    <property type="term" value="F:glycosyltransferase activity"/>
    <property type="evidence" value="ECO:0007669"/>
    <property type="project" value="UniProtKB-KW"/>
</dbReference>
<feature type="domain" description="L,D-TPase catalytic" evidence="11">
    <location>
        <begin position="84"/>
        <end position="217"/>
    </location>
</feature>
<dbReference type="RefSeq" id="WP_109457992.1">
    <property type="nucleotide sequence ID" value="NZ_QFBC01000003.1"/>
</dbReference>
<dbReference type="GO" id="GO:0071972">
    <property type="term" value="F:peptidoglycan L,D-transpeptidase activity"/>
    <property type="evidence" value="ECO:0007669"/>
    <property type="project" value="TreeGrafter"/>
</dbReference>
<accession>A0A2U2DTI8</accession>
<keyword evidence="6 9" id="KW-0133">Cell shape</keyword>
<evidence type="ECO:0000256" key="4">
    <source>
        <dbReference type="ARBA" id="ARBA00022679"/>
    </source>
</evidence>
<dbReference type="PANTHER" id="PTHR30582:SF24">
    <property type="entry name" value="L,D-TRANSPEPTIDASE ERFK_SRFK-RELATED"/>
    <property type="match status" value="1"/>
</dbReference>
<comment type="pathway">
    <text evidence="1 9">Cell wall biogenesis; peptidoglycan biosynthesis.</text>
</comment>
<dbReference type="GO" id="GO:0008360">
    <property type="term" value="P:regulation of cell shape"/>
    <property type="evidence" value="ECO:0007669"/>
    <property type="project" value="UniProtKB-UniRule"/>
</dbReference>
<dbReference type="Proteomes" id="UP000245252">
    <property type="component" value="Unassembled WGS sequence"/>
</dbReference>
<dbReference type="Gene3D" id="2.40.440.10">
    <property type="entry name" value="L,D-transpeptidase catalytic domain-like"/>
    <property type="match status" value="1"/>
</dbReference>
<dbReference type="InterPro" id="IPR050979">
    <property type="entry name" value="LD-transpeptidase"/>
</dbReference>
<keyword evidence="5" id="KW-0378">Hydrolase</keyword>
<gene>
    <name evidence="12" type="ORF">DEM27_09600</name>
</gene>
<dbReference type="InterPro" id="IPR038063">
    <property type="entry name" value="Transpep_catalytic_dom"/>
</dbReference>
<comment type="caution">
    <text evidence="12">The sequence shown here is derived from an EMBL/GenBank/DDBJ whole genome shotgun (WGS) entry which is preliminary data.</text>
</comment>
<feature type="active site" description="Proton donor/acceptor" evidence="9">
    <location>
        <position position="177"/>
    </location>
</feature>
<evidence type="ECO:0000256" key="1">
    <source>
        <dbReference type="ARBA" id="ARBA00004752"/>
    </source>
</evidence>
<feature type="signal peptide" evidence="10">
    <location>
        <begin position="1"/>
        <end position="24"/>
    </location>
</feature>
<evidence type="ECO:0000256" key="8">
    <source>
        <dbReference type="ARBA" id="ARBA00023316"/>
    </source>
</evidence>
<keyword evidence="7 9" id="KW-0573">Peptidoglycan synthesis</keyword>
<keyword evidence="13" id="KW-1185">Reference proteome</keyword>
<comment type="similarity">
    <text evidence="2">Belongs to the YkuD family.</text>
</comment>
<dbReference type="SUPFAM" id="SSF141523">
    <property type="entry name" value="L,D-transpeptidase catalytic domain-like"/>
    <property type="match status" value="1"/>
</dbReference>
<evidence type="ECO:0000256" key="9">
    <source>
        <dbReference type="PROSITE-ProRule" id="PRU01373"/>
    </source>
</evidence>
<proteinExistence type="inferred from homology"/>
<dbReference type="GO" id="GO:0018104">
    <property type="term" value="P:peptidoglycan-protein cross-linking"/>
    <property type="evidence" value="ECO:0007669"/>
    <property type="project" value="TreeGrafter"/>
</dbReference>
<name>A0A2U2DTI8_9HYPH</name>
<dbReference type="FunFam" id="2.40.440.10:FF:000002">
    <property type="entry name" value="L,D-transpeptidase ErfK/SrfK"/>
    <property type="match status" value="1"/>
</dbReference>
<sequence length="218" mass="23733">MNRIAAVLLSSLALAGSFATIASAESRADKPVLMASLENKNTRTGWLAVLTEDKPSKKQRIRKDIHTSPIPRQLIDFTEAVAPGTIIVDNSDRRLYHVLGNGTAVAYGISVGRDGFIWTGAEKVTAKAEWPTWNPPADMRRREAKKGHILPKTMKGGINNPLGARALYLGSTEYRIHGTNQPSSIGQAMSSGCIRMANEDVEHLYAQVTIGTQVIVRD</sequence>
<organism evidence="12 13">
    <name type="scientific">Metarhizobium album</name>
    <dbReference type="NCBI Taxonomy" id="2182425"/>
    <lineage>
        <taxon>Bacteria</taxon>
        <taxon>Pseudomonadati</taxon>
        <taxon>Pseudomonadota</taxon>
        <taxon>Alphaproteobacteria</taxon>
        <taxon>Hyphomicrobiales</taxon>
        <taxon>Rhizobiaceae</taxon>
        <taxon>Metarhizobium</taxon>
    </lineage>
</organism>
<feature type="chain" id="PRO_5015769687" evidence="10">
    <location>
        <begin position="25"/>
        <end position="218"/>
    </location>
</feature>
<protein>
    <submittedName>
        <fullName evidence="12">L,D-transpeptidase</fullName>
    </submittedName>
</protein>
<dbReference type="InterPro" id="IPR005490">
    <property type="entry name" value="LD_TPept_cat_dom"/>
</dbReference>
<dbReference type="EMBL" id="QFBC01000003">
    <property type="protein sequence ID" value="PWE56616.1"/>
    <property type="molecule type" value="Genomic_DNA"/>
</dbReference>
<dbReference type="CDD" id="cd16913">
    <property type="entry name" value="YkuD_like"/>
    <property type="match status" value="1"/>
</dbReference>
<dbReference type="PANTHER" id="PTHR30582">
    <property type="entry name" value="L,D-TRANSPEPTIDASE"/>
    <property type="match status" value="1"/>
</dbReference>
<evidence type="ECO:0000256" key="7">
    <source>
        <dbReference type="ARBA" id="ARBA00022984"/>
    </source>
</evidence>
<evidence type="ECO:0000256" key="3">
    <source>
        <dbReference type="ARBA" id="ARBA00022676"/>
    </source>
</evidence>
<evidence type="ECO:0000256" key="2">
    <source>
        <dbReference type="ARBA" id="ARBA00005992"/>
    </source>
</evidence>
<reference evidence="12 13" key="1">
    <citation type="submission" date="2018-05" db="EMBL/GenBank/DDBJ databases">
        <title>The draft genome of strain NS-104.</title>
        <authorList>
            <person name="Hang P."/>
            <person name="Jiang J."/>
        </authorList>
    </citation>
    <scope>NUCLEOTIDE SEQUENCE [LARGE SCALE GENOMIC DNA]</scope>
    <source>
        <strain evidence="12 13">NS-104</strain>
    </source>
</reference>
<dbReference type="Pfam" id="PF03734">
    <property type="entry name" value="YkuD"/>
    <property type="match status" value="1"/>
</dbReference>